<name>A0A1B4G7X6_9BURK</name>
<sequence length="64" mass="6342">MVAGVVLWVALAVIFPTVAVPAAPHAVEHVVEHPGTSAAPPGAQRSGDAQGQPASPDGGDTIEH</sequence>
<evidence type="ECO:0000313" key="4">
    <source>
        <dbReference type="Proteomes" id="UP000067711"/>
    </source>
</evidence>
<accession>A0A1B4G7X6</accession>
<dbReference type="AlphaFoldDB" id="A0A1B4G7X6"/>
<reference evidence="3 4" key="1">
    <citation type="submission" date="2015-12" db="EMBL/GenBank/DDBJ databases">
        <title>Diversity of Burkholderia near neighbor genomes.</title>
        <authorList>
            <person name="Sahl J."/>
            <person name="Wagner D."/>
            <person name="Keim P."/>
        </authorList>
    </citation>
    <scope>NUCLEOTIDE SEQUENCE [LARGE SCALE GENOMIC DNA]</scope>
    <source>
        <strain evidence="3 4">BDU8</strain>
    </source>
</reference>
<evidence type="ECO:0008006" key="5">
    <source>
        <dbReference type="Google" id="ProtNLM"/>
    </source>
</evidence>
<dbReference type="RefSeq" id="WP_066496058.1">
    <property type="nucleotide sequence ID" value="NZ_CP013389.1"/>
</dbReference>
<evidence type="ECO:0000256" key="2">
    <source>
        <dbReference type="SAM" id="SignalP"/>
    </source>
</evidence>
<protein>
    <recommendedName>
        <fullName evidence="5">Secreted protein</fullName>
    </recommendedName>
</protein>
<feature type="signal peptide" evidence="2">
    <location>
        <begin position="1"/>
        <end position="22"/>
    </location>
</feature>
<keyword evidence="2" id="KW-0732">Signal</keyword>
<evidence type="ECO:0000313" key="3">
    <source>
        <dbReference type="EMBL" id="AOJ12024.1"/>
    </source>
</evidence>
<feature type="region of interest" description="Disordered" evidence="1">
    <location>
        <begin position="31"/>
        <end position="64"/>
    </location>
</feature>
<dbReference type="EMBL" id="CP013389">
    <property type="protein sequence ID" value="AOJ12024.1"/>
    <property type="molecule type" value="Genomic_DNA"/>
</dbReference>
<organism evidence="3 4">
    <name type="scientific">Burkholderia mayonis</name>
    <dbReference type="NCBI Taxonomy" id="1385591"/>
    <lineage>
        <taxon>Bacteria</taxon>
        <taxon>Pseudomonadati</taxon>
        <taxon>Pseudomonadota</taxon>
        <taxon>Betaproteobacteria</taxon>
        <taxon>Burkholderiales</taxon>
        <taxon>Burkholderiaceae</taxon>
        <taxon>Burkholderia</taxon>
        <taxon>pseudomallei group</taxon>
    </lineage>
</organism>
<evidence type="ECO:0000256" key="1">
    <source>
        <dbReference type="SAM" id="MobiDB-lite"/>
    </source>
</evidence>
<gene>
    <name evidence="3" type="ORF">WS71_29215</name>
</gene>
<feature type="chain" id="PRO_5015326995" description="Secreted protein" evidence="2">
    <location>
        <begin position="23"/>
        <end position="64"/>
    </location>
</feature>
<dbReference type="Proteomes" id="UP000067711">
    <property type="component" value="Chromosome 1"/>
</dbReference>
<proteinExistence type="predicted"/>